<organism evidence="1 2">
    <name type="scientific">Rosa chinensis</name>
    <name type="common">China rose</name>
    <dbReference type="NCBI Taxonomy" id="74649"/>
    <lineage>
        <taxon>Eukaryota</taxon>
        <taxon>Viridiplantae</taxon>
        <taxon>Streptophyta</taxon>
        <taxon>Embryophyta</taxon>
        <taxon>Tracheophyta</taxon>
        <taxon>Spermatophyta</taxon>
        <taxon>Magnoliopsida</taxon>
        <taxon>eudicotyledons</taxon>
        <taxon>Gunneridae</taxon>
        <taxon>Pentapetalae</taxon>
        <taxon>rosids</taxon>
        <taxon>fabids</taxon>
        <taxon>Rosales</taxon>
        <taxon>Rosaceae</taxon>
        <taxon>Rosoideae</taxon>
        <taxon>Rosoideae incertae sedis</taxon>
        <taxon>Rosa</taxon>
    </lineage>
</organism>
<name>A0A2P6QF48_ROSCH</name>
<evidence type="ECO:0000313" key="2">
    <source>
        <dbReference type="Proteomes" id="UP000238479"/>
    </source>
</evidence>
<sequence length="53" mass="6313">MLSHRRKNKPPSTRIHCKLFCYSASIVRFHGTINDYCRCILVAVMTRYMCFNE</sequence>
<comment type="caution">
    <text evidence="1">The sequence shown here is derived from an EMBL/GenBank/DDBJ whole genome shotgun (WGS) entry which is preliminary data.</text>
</comment>
<reference evidence="1 2" key="1">
    <citation type="journal article" date="2018" name="Nat. Genet.">
        <title>The Rosa genome provides new insights in the design of modern roses.</title>
        <authorList>
            <person name="Bendahmane M."/>
        </authorList>
    </citation>
    <scope>NUCLEOTIDE SEQUENCE [LARGE SCALE GENOMIC DNA]</scope>
    <source>
        <strain evidence="2">cv. Old Blush</strain>
    </source>
</reference>
<dbReference type="Gramene" id="PRQ32805">
    <property type="protein sequence ID" value="PRQ32805"/>
    <property type="gene ID" value="RchiOBHm_Chr5g0050491"/>
</dbReference>
<gene>
    <name evidence="1" type="ORF">RchiOBHm_Chr5g0050491</name>
</gene>
<keyword evidence="2" id="KW-1185">Reference proteome</keyword>
<protein>
    <submittedName>
        <fullName evidence="1">Uncharacterized protein</fullName>
    </submittedName>
</protein>
<proteinExistence type="predicted"/>
<dbReference type="AlphaFoldDB" id="A0A2P6QF48"/>
<dbReference type="EMBL" id="PDCK01000043">
    <property type="protein sequence ID" value="PRQ32805.1"/>
    <property type="molecule type" value="Genomic_DNA"/>
</dbReference>
<accession>A0A2P6QF48</accession>
<dbReference type="Proteomes" id="UP000238479">
    <property type="component" value="Chromosome 5"/>
</dbReference>
<evidence type="ECO:0000313" key="1">
    <source>
        <dbReference type="EMBL" id="PRQ32805.1"/>
    </source>
</evidence>